<dbReference type="Proteomes" id="UP001295469">
    <property type="component" value="Chromosome C03"/>
</dbReference>
<sequence>MDTYEGDLEFNREESTIGPFKPNIALTVPTNTDVERGTNSDRSSLLSGTEPVPGRNRDAERYLWRSVGCSDPSNDISGHSCSVQVSLLRHYWSHDHQAYIYKVCTLLTVMNPPQWKQPSFALPA</sequence>
<organism evidence="2">
    <name type="scientific">Brassica napus</name>
    <name type="common">Rape</name>
    <dbReference type="NCBI Taxonomy" id="3708"/>
    <lineage>
        <taxon>Eukaryota</taxon>
        <taxon>Viridiplantae</taxon>
        <taxon>Streptophyta</taxon>
        <taxon>Embryophyta</taxon>
        <taxon>Tracheophyta</taxon>
        <taxon>Spermatophyta</taxon>
        <taxon>Magnoliopsida</taxon>
        <taxon>eudicotyledons</taxon>
        <taxon>Gunneridae</taxon>
        <taxon>Pentapetalae</taxon>
        <taxon>rosids</taxon>
        <taxon>malvids</taxon>
        <taxon>Brassicales</taxon>
        <taxon>Brassicaceae</taxon>
        <taxon>Brassiceae</taxon>
        <taxon>Brassica</taxon>
    </lineage>
</organism>
<dbReference type="EMBL" id="HG994367">
    <property type="protein sequence ID" value="CAF1697275.1"/>
    <property type="molecule type" value="Genomic_DNA"/>
</dbReference>
<gene>
    <name evidence="2" type="ORF">DARMORV10_C03P06890.1</name>
</gene>
<protein>
    <submittedName>
        <fullName evidence="2">(rape) hypothetical protein</fullName>
    </submittedName>
</protein>
<feature type="region of interest" description="Disordered" evidence="1">
    <location>
        <begin position="31"/>
        <end position="54"/>
    </location>
</feature>
<reference evidence="2" key="1">
    <citation type="submission" date="2021-01" db="EMBL/GenBank/DDBJ databases">
        <authorList>
            <consortium name="Genoscope - CEA"/>
            <person name="William W."/>
        </authorList>
    </citation>
    <scope>NUCLEOTIDE SEQUENCE</scope>
</reference>
<evidence type="ECO:0000313" key="2">
    <source>
        <dbReference type="EMBL" id="CAF1697275.1"/>
    </source>
</evidence>
<proteinExistence type="predicted"/>
<name>A0A816I467_BRANA</name>
<dbReference type="AlphaFoldDB" id="A0A816I467"/>
<evidence type="ECO:0000256" key="1">
    <source>
        <dbReference type="SAM" id="MobiDB-lite"/>
    </source>
</evidence>
<accession>A0A816I467</accession>